<sequence>MTSESVSREQIVSVTTEYLAAELKIPATGIGGTDVLRELPGADSMKMLRVVSKLERRWNVEFDDEAIFAVKTVDELVLMVEKSVSGDLAAS</sequence>
<dbReference type="SUPFAM" id="SSF47336">
    <property type="entry name" value="ACP-like"/>
    <property type="match status" value="1"/>
</dbReference>
<gene>
    <name evidence="2" type="ORF">ACFOSH_19715</name>
</gene>
<dbReference type="Proteomes" id="UP001595645">
    <property type="component" value="Unassembled WGS sequence"/>
</dbReference>
<name>A0ABV7NZF5_9PSEU</name>
<dbReference type="InterPro" id="IPR009081">
    <property type="entry name" value="PP-bd_ACP"/>
</dbReference>
<organism evidence="2 3">
    <name type="scientific">Amycolatopsis speibonae</name>
    <dbReference type="NCBI Taxonomy" id="1450224"/>
    <lineage>
        <taxon>Bacteria</taxon>
        <taxon>Bacillati</taxon>
        <taxon>Actinomycetota</taxon>
        <taxon>Actinomycetes</taxon>
        <taxon>Pseudonocardiales</taxon>
        <taxon>Pseudonocardiaceae</taxon>
        <taxon>Amycolatopsis</taxon>
    </lineage>
</organism>
<dbReference type="EMBL" id="JBHRWK010000025">
    <property type="protein sequence ID" value="MFC3451665.1"/>
    <property type="molecule type" value="Genomic_DNA"/>
</dbReference>
<dbReference type="InterPro" id="IPR036736">
    <property type="entry name" value="ACP-like_sf"/>
</dbReference>
<dbReference type="Pfam" id="PF00550">
    <property type="entry name" value="PP-binding"/>
    <property type="match status" value="1"/>
</dbReference>
<dbReference type="RefSeq" id="WP_378240435.1">
    <property type="nucleotide sequence ID" value="NZ_JBHRWK010000025.1"/>
</dbReference>
<evidence type="ECO:0000259" key="1">
    <source>
        <dbReference type="PROSITE" id="PS50075"/>
    </source>
</evidence>
<reference evidence="3" key="1">
    <citation type="journal article" date="2019" name="Int. J. Syst. Evol. Microbiol.">
        <title>The Global Catalogue of Microorganisms (GCM) 10K type strain sequencing project: providing services to taxonomists for standard genome sequencing and annotation.</title>
        <authorList>
            <consortium name="The Broad Institute Genomics Platform"/>
            <consortium name="The Broad Institute Genome Sequencing Center for Infectious Disease"/>
            <person name="Wu L."/>
            <person name="Ma J."/>
        </authorList>
    </citation>
    <scope>NUCLEOTIDE SEQUENCE [LARGE SCALE GENOMIC DNA]</scope>
    <source>
        <strain evidence="3">CGMCC 4.7676</strain>
    </source>
</reference>
<accession>A0ABV7NZF5</accession>
<dbReference type="PROSITE" id="PS50075">
    <property type="entry name" value="CARRIER"/>
    <property type="match status" value="1"/>
</dbReference>
<evidence type="ECO:0000313" key="3">
    <source>
        <dbReference type="Proteomes" id="UP001595645"/>
    </source>
</evidence>
<protein>
    <submittedName>
        <fullName evidence="2">Acyl carrier protein</fullName>
    </submittedName>
</protein>
<feature type="domain" description="Carrier" evidence="1">
    <location>
        <begin position="6"/>
        <end position="84"/>
    </location>
</feature>
<evidence type="ECO:0000313" key="2">
    <source>
        <dbReference type="EMBL" id="MFC3451665.1"/>
    </source>
</evidence>
<comment type="caution">
    <text evidence="2">The sequence shown here is derived from an EMBL/GenBank/DDBJ whole genome shotgun (WGS) entry which is preliminary data.</text>
</comment>
<proteinExistence type="predicted"/>
<keyword evidence="3" id="KW-1185">Reference proteome</keyword>
<dbReference type="Gene3D" id="1.10.1200.10">
    <property type="entry name" value="ACP-like"/>
    <property type="match status" value="1"/>
</dbReference>